<evidence type="ECO:0000256" key="3">
    <source>
        <dbReference type="ARBA" id="ARBA00022884"/>
    </source>
</evidence>
<gene>
    <name evidence="7" type="ORF">A2165_04200</name>
</gene>
<dbReference type="AlphaFoldDB" id="A0A1F5FUD7"/>
<keyword evidence="4" id="KW-0805">Transcription regulation</keyword>
<dbReference type="InterPro" id="IPR035926">
    <property type="entry name" value="NusB-like_sf"/>
</dbReference>
<dbReference type="GO" id="GO:0031564">
    <property type="term" value="P:transcription antitermination"/>
    <property type="evidence" value="ECO:0007669"/>
    <property type="project" value="UniProtKB-KW"/>
</dbReference>
<dbReference type="NCBIfam" id="TIGR01951">
    <property type="entry name" value="nusB"/>
    <property type="match status" value="1"/>
</dbReference>
<dbReference type="Gene3D" id="1.10.940.10">
    <property type="entry name" value="NusB-like"/>
    <property type="match status" value="1"/>
</dbReference>
<dbReference type="InterPro" id="IPR011605">
    <property type="entry name" value="NusB_fam"/>
</dbReference>
<dbReference type="GO" id="GO:0005829">
    <property type="term" value="C:cytosol"/>
    <property type="evidence" value="ECO:0007669"/>
    <property type="project" value="TreeGrafter"/>
</dbReference>
<sequence>MKKRSDPRHQKRIEIVKALFEQIFNKDQKIVKNQNAAQIINYEKEINALIAKYAPTWPINQIAPMDLAILKLGIWELLFKEPKDPYKVVIDEAVEIAKQYGTETSGSFINGVLGSIVKETKGNKGIKSIIS</sequence>
<dbReference type="EMBL" id="MFAU01000056">
    <property type="protein sequence ID" value="OGD83202.1"/>
    <property type="molecule type" value="Genomic_DNA"/>
</dbReference>
<reference evidence="7 8" key="1">
    <citation type="journal article" date="2016" name="Nat. Commun.">
        <title>Thousands of microbial genomes shed light on interconnected biogeochemical processes in an aquifer system.</title>
        <authorList>
            <person name="Anantharaman K."/>
            <person name="Brown C.T."/>
            <person name="Hug L.A."/>
            <person name="Sharon I."/>
            <person name="Castelle C.J."/>
            <person name="Probst A.J."/>
            <person name="Thomas B.C."/>
            <person name="Singh A."/>
            <person name="Wilkins M.J."/>
            <person name="Karaoz U."/>
            <person name="Brodie E.L."/>
            <person name="Williams K.H."/>
            <person name="Hubbard S.S."/>
            <person name="Banfield J.F."/>
        </authorList>
    </citation>
    <scope>NUCLEOTIDE SEQUENCE [LARGE SCALE GENOMIC DNA]</scope>
</reference>
<dbReference type="PANTHER" id="PTHR11078:SF3">
    <property type="entry name" value="ANTITERMINATION NUSB DOMAIN-CONTAINING PROTEIN"/>
    <property type="match status" value="1"/>
</dbReference>
<protein>
    <submittedName>
        <fullName evidence="7">Transcription antitermination factor NusB</fullName>
    </submittedName>
</protein>
<comment type="caution">
    <text evidence="7">The sequence shown here is derived from an EMBL/GenBank/DDBJ whole genome shotgun (WGS) entry which is preliminary data.</text>
</comment>
<evidence type="ECO:0000256" key="5">
    <source>
        <dbReference type="ARBA" id="ARBA00023163"/>
    </source>
</evidence>
<evidence type="ECO:0000313" key="7">
    <source>
        <dbReference type="EMBL" id="OGD83202.1"/>
    </source>
</evidence>
<dbReference type="GO" id="GO:0003723">
    <property type="term" value="F:RNA binding"/>
    <property type="evidence" value="ECO:0007669"/>
    <property type="project" value="UniProtKB-KW"/>
</dbReference>
<name>A0A1F5FUD7_9BACT</name>
<dbReference type="GO" id="GO:0006353">
    <property type="term" value="P:DNA-templated transcription termination"/>
    <property type="evidence" value="ECO:0007669"/>
    <property type="project" value="InterPro"/>
</dbReference>
<keyword evidence="3" id="KW-0694">RNA-binding</keyword>
<feature type="domain" description="NusB/RsmB/TIM44" evidence="6">
    <location>
        <begin position="19"/>
        <end position="118"/>
    </location>
</feature>
<evidence type="ECO:0000256" key="1">
    <source>
        <dbReference type="ARBA" id="ARBA00005952"/>
    </source>
</evidence>
<proteinExistence type="inferred from homology"/>
<accession>A0A1F5FUD7</accession>
<dbReference type="Pfam" id="PF01029">
    <property type="entry name" value="NusB"/>
    <property type="match status" value="1"/>
</dbReference>
<evidence type="ECO:0000256" key="4">
    <source>
        <dbReference type="ARBA" id="ARBA00023015"/>
    </source>
</evidence>
<dbReference type="SUPFAM" id="SSF48013">
    <property type="entry name" value="NusB-like"/>
    <property type="match status" value="1"/>
</dbReference>
<evidence type="ECO:0000256" key="2">
    <source>
        <dbReference type="ARBA" id="ARBA00022814"/>
    </source>
</evidence>
<dbReference type="Proteomes" id="UP000179252">
    <property type="component" value="Unassembled WGS sequence"/>
</dbReference>
<comment type="similarity">
    <text evidence="1">Belongs to the NusB family.</text>
</comment>
<organism evidence="7 8">
    <name type="scientific">Candidatus Curtissbacteria bacterium RBG_13_40_7</name>
    <dbReference type="NCBI Taxonomy" id="1797706"/>
    <lineage>
        <taxon>Bacteria</taxon>
        <taxon>Candidatus Curtissiibacteriota</taxon>
    </lineage>
</organism>
<evidence type="ECO:0000259" key="6">
    <source>
        <dbReference type="Pfam" id="PF01029"/>
    </source>
</evidence>
<evidence type="ECO:0000313" key="8">
    <source>
        <dbReference type="Proteomes" id="UP000179252"/>
    </source>
</evidence>
<keyword evidence="5" id="KW-0804">Transcription</keyword>
<dbReference type="InterPro" id="IPR006027">
    <property type="entry name" value="NusB_RsmB_TIM44"/>
</dbReference>
<dbReference type="PANTHER" id="PTHR11078">
    <property type="entry name" value="N UTILIZATION SUBSTANCE PROTEIN B-RELATED"/>
    <property type="match status" value="1"/>
</dbReference>
<keyword evidence="2" id="KW-0889">Transcription antitermination</keyword>